<dbReference type="Proteomes" id="UP000000286">
    <property type="component" value="Chromosome IV"/>
</dbReference>
<protein>
    <submittedName>
        <fullName evidence="1">Cos7p</fullName>
    </submittedName>
</protein>
<sequence>TKALKKSMWLLPLNVELWPYIKEAQLSRNEESLMKK</sequence>
<reference evidence="1 2" key="1">
    <citation type="journal article" date="2009" name="Proc. Natl. Acad. Sci. U.S.A.">
        <title>Eukaryote-to-eukaryote gene transfer events revealed by the genome sequence of the wine yeast Saccharomyces cerevisiae EC1118.</title>
        <authorList>
            <person name="Novo M."/>
            <person name="Bigey F."/>
            <person name="Beyne E."/>
            <person name="Galeote V."/>
            <person name="Gavory F."/>
            <person name="Mallet S."/>
            <person name="Cambot B."/>
            <person name="Legras J.L."/>
            <person name="Wincker P."/>
            <person name="Casaregola S."/>
            <person name="Dequin S."/>
        </authorList>
    </citation>
    <scope>NUCLEOTIDE SEQUENCE [LARGE SCALE GENOMIC DNA]</scope>
    <source>
        <strain evidence="2">Lalvin EC1118 / Prise de mousse</strain>
    </source>
</reference>
<accession>C8Z6M4</accession>
<gene>
    <name evidence="1" type="ORF">EC1118_1D22_0001g</name>
</gene>
<dbReference type="AlphaFoldDB" id="C8Z6M4"/>
<evidence type="ECO:0000313" key="2">
    <source>
        <dbReference type="Proteomes" id="UP000000286"/>
    </source>
</evidence>
<dbReference type="HOGENOM" id="CLU_3362245_0_0_1"/>
<evidence type="ECO:0000313" key="1">
    <source>
        <dbReference type="EMBL" id="CAY79040.1"/>
    </source>
</evidence>
<organism evidence="1 2">
    <name type="scientific">Saccharomyces cerevisiae (strain Lalvin EC1118 / Prise de mousse)</name>
    <name type="common">Baker's yeast</name>
    <dbReference type="NCBI Taxonomy" id="643680"/>
    <lineage>
        <taxon>Eukaryota</taxon>
        <taxon>Fungi</taxon>
        <taxon>Dikarya</taxon>
        <taxon>Ascomycota</taxon>
        <taxon>Saccharomycotina</taxon>
        <taxon>Saccharomycetes</taxon>
        <taxon>Saccharomycetales</taxon>
        <taxon>Saccharomycetaceae</taxon>
        <taxon>Saccharomyces</taxon>
    </lineage>
</organism>
<proteinExistence type="predicted"/>
<name>C8Z6M4_YEAS8</name>
<dbReference type="EMBL" id="FN393064">
    <property type="protein sequence ID" value="CAY79040.1"/>
    <property type="molecule type" value="Genomic_DNA"/>
</dbReference>
<feature type="non-terminal residue" evidence="1">
    <location>
        <position position="1"/>
    </location>
</feature>